<dbReference type="AlphaFoldDB" id="A0A327L7G5"/>
<gene>
    <name evidence="2" type="ORF">CH341_01380</name>
</gene>
<name>A0A327L7G5_9BRAD</name>
<feature type="compositionally biased region" description="Basic and acidic residues" evidence="1">
    <location>
        <begin position="281"/>
        <end position="291"/>
    </location>
</feature>
<feature type="compositionally biased region" description="Basic and acidic residues" evidence="1">
    <location>
        <begin position="92"/>
        <end position="102"/>
    </location>
</feature>
<comment type="caution">
    <text evidence="2">The sequence shown here is derived from an EMBL/GenBank/DDBJ whole genome shotgun (WGS) entry which is preliminary data.</text>
</comment>
<keyword evidence="3" id="KW-1185">Reference proteome</keyword>
<evidence type="ECO:0000313" key="2">
    <source>
        <dbReference type="EMBL" id="RAI45995.1"/>
    </source>
</evidence>
<sequence>MRALVPWNACEASGHGVRAIRTEAGVVTVSLSAREAGDPSGPVGGEPPTLVAGQPLGLFGLHGASPVSPVGEPLLRPGASQEGASPVSEAVPAHRGDDRDGWVDFPPAEDSAGSGSGLGAGPGVRAPGREGAAEIREGDTTVPSGRIDKSVLSIATPKRDRDKAHLGFVARRRCLVCGRKPCDPHHLRFAQPRALGRKVSDEYTVPLCRTHHRALHRSGDERTWWAAVAIEPIAIAQALWSSSRRARHARHRAGVSTAAEAADGGRHVPEALRSGRASRLGGDRCGPDRSGPDSASAARRPTQVSRRRPAAFPIWSEAGAAAATRSPSSTLRSVSC</sequence>
<feature type="region of interest" description="Disordered" evidence="1">
    <location>
        <begin position="251"/>
        <end position="336"/>
    </location>
</feature>
<dbReference type="OrthoDB" id="149299at2"/>
<reference evidence="2 3" key="1">
    <citation type="submission" date="2017-07" db="EMBL/GenBank/DDBJ databases">
        <title>Draft Genome Sequences of Select Purple Nonsulfur Bacteria.</title>
        <authorList>
            <person name="Lasarre B."/>
            <person name="Mckinlay J.B."/>
        </authorList>
    </citation>
    <scope>NUCLEOTIDE SEQUENCE [LARGE SCALE GENOMIC DNA]</scope>
    <source>
        <strain evidence="2 3">DSM 5909</strain>
    </source>
</reference>
<feature type="region of interest" description="Disordered" evidence="1">
    <location>
        <begin position="75"/>
        <end position="144"/>
    </location>
</feature>
<proteinExistence type="predicted"/>
<dbReference type="Proteomes" id="UP000249130">
    <property type="component" value="Unassembled WGS sequence"/>
</dbReference>
<dbReference type="InterPro" id="IPR010373">
    <property type="entry name" value="DUF968"/>
</dbReference>
<evidence type="ECO:0000256" key="1">
    <source>
        <dbReference type="SAM" id="MobiDB-lite"/>
    </source>
</evidence>
<dbReference type="EMBL" id="NPEX01000004">
    <property type="protein sequence ID" value="RAI45995.1"/>
    <property type="molecule type" value="Genomic_DNA"/>
</dbReference>
<protein>
    <recommendedName>
        <fullName evidence="4">HNH nuclease domain-containing protein</fullName>
    </recommendedName>
</protein>
<organism evidence="2 3">
    <name type="scientific">Rhodoplanes roseus</name>
    <dbReference type="NCBI Taxonomy" id="29409"/>
    <lineage>
        <taxon>Bacteria</taxon>
        <taxon>Pseudomonadati</taxon>
        <taxon>Pseudomonadota</taxon>
        <taxon>Alphaproteobacteria</taxon>
        <taxon>Hyphomicrobiales</taxon>
        <taxon>Nitrobacteraceae</taxon>
        <taxon>Rhodoplanes</taxon>
    </lineage>
</organism>
<feature type="compositionally biased region" description="Polar residues" evidence="1">
    <location>
        <begin position="325"/>
        <end position="336"/>
    </location>
</feature>
<dbReference type="Pfam" id="PF06147">
    <property type="entry name" value="DUF968"/>
    <property type="match status" value="1"/>
</dbReference>
<feature type="compositionally biased region" description="Basic and acidic residues" evidence="1">
    <location>
        <begin position="127"/>
        <end position="139"/>
    </location>
</feature>
<evidence type="ECO:0000313" key="3">
    <source>
        <dbReference type="Proteomes" id="UP000249130"/>
    </source>
</evidence>
<accession>A0A327L7G5</accession>
<evidence type="ECO:0008006" key="4">
    <source>
        <dbReference type="Google" id="ProtNLM"/>
    </source>
</evidence>